<proteinExistence type="inferred from homology"/>
<sequence length="172" mass="20458">MWNFFRKRESETFDEELLNQLYRYAYSLCQDESLAFDLVQSSCEKALRLNNLRKRKKAYLMTTIRNAFIDQYRRRHLELVVEANELDSVIQNDSLTMRSLEELQIEKENVKLVLEELSPQERELLFLWAVEGKTLQEIASSTDTPIGTLLSRIRRMRKRLVAQFGHLNEQVL</sequence>
<name>A0A128F644_9GAMM</name>
<keyword evidence="9" id="KW-1185">Reference proteome</keyword>
<dbReference type="InterPro" id="IPR007627">
    <property type="entry name" value="RNA_pol_sigma70_r2"/>
</dbReference>
<evidence type="ECO:0000256" key="5">
    <source>
        <dbReference type="ARBA" id="ARBA00023163"/>
    </source>
</evidence>
<feature type="domain" description="RNA polymerase sigma-70 region 2" evidence="6">
    <location>
        <begin position="15"/>
        <end position="75"/>
    </location>
</feature>
<evidence type="ECO:0000256" key="4">
    <source>
        <dbReference type="ARBA" id="ARBA00023125"/>
    </source>
</evidence>
<dbReference type="Gene3D" id="1.10.10.10">
    <property type="entry name" value="Winged helix-like DNA-binding domain superfamily/Winged helix DNA-binding domain"/>
    <property type="match status" value="1"/>
</dbReference>
<dbReference type="InterPro" id="IPR036388">
    <property type="entry name" value="WH-like_DNA-bd_sf"/>
</dbReference>
<dbReference type="InterPro" id="IPR013249">
    <property type="entry name" value="RNA_pol_sigma70_r4_t2"/>
</dbReference>
<dbReference type="SUPFAM" id="SSF88946">
    <property type="entry name" value="Sigma2 domain of RNA polymerase sigma factors"/>
    <property type="match status" value="1"/>
</dbReference>
<protein>
    <submittedName>
        <fullName evidence="8">ECF RNA polymerase sigma factor SigR</fullName>
    </submittedName>
</protein>
<dbReference type="Gene3D" id="1.10.1740.10">
    <property type="match status" value="1"/>
</dbReference>
<dbReference type="InterPro" id="IPR013325">
    <property type="entry name" value="RNA_pol_sigma_r2"/>
</dbReference>
<dbReference type="GO" id="GO:0016987">
    <property type="term" value="F:sigma factor activity"/>
    <property type="evidence" value="ECO:0007669"/>
    <property type="project" value="UniProtKB-KW"/>
</dbReference>
<reference evidence="9" key="1">
    <citation type="submission" date="2016-02" db="EMBL/GenBank/DDBJ databases">
        <authorList>
            <person name="Rodrigo-Torres Lidia"/>
            <person name="Arahal R.David."/>
        </authorList>
    </citation>
    <scope>NUCLEOTIDE SEQUENCE [LARGE SCALE GENOMIC DNA]</scope>
    <source>
        <strain evidence="9">CECT 9029</strain>
    </source>
</reference>
<dbReference type="Pfam" id="PF08281">
    <property type="entry name" value="Sigma70_r4_2"/>
    <property type="match status" value="1"/>
</dbReference>
<dbReference type="GO" id="GO:0003677">
    <property type="term" value="F:DNA binding"/>
    <property type="evidence" value="ECO:0007669"/>
    <property type="project" value="UniProtKB-KW"/>
</dbReference>
<keyword evidence="5" id="KW-0804">Transcription</keyword>
<keyword evidence="2" id="KW-0805">Transcription regulation</keyword>
<organism evidence="8 9">
    <name type="scientific">Grimontia celer</name>
    <dbReference type="NCBI Taxonomy" id="1796497"/>
    <lineage>
        <taxon>Bacteria</taxon>
        <taxon>Pseudomonadati</taxon>
        <taxon>Pseudomonadota</taxon>
        <taxon>Gammaproteobacteria</taxon>
        <taxon>Vibrionales</taxon>
        <taxon>Vibrionaceae</taxon>
        <taxon>Grimontia</taxon>
    </lineage>
</organism>
<feature type="domain" description="RNA polymerase sigma factor 70 region 4 type 2" evidence="7">
    <location>
        <begin position="109"/>
        <end position="160"/>
    </location>
</feature>
<dbReference type="OrthoDB" id="9797134at2"/>
<dbReference type="InterPro" id="IPR014284">
    <property type="entry name" value="RNA_pol_sigma-70_dom"/>
</dbReference>
<dbReference type="Proteomes" id="UP000071641">
    <property type="component" value="Unassembled WGS sequence"/>
</dbReference>
<evidence type="ECO:0000313" key="8">
    <source>
        <dbReference type="EMBL" id="CZF81751.1"/>
    </source>
</evidence>
<dbReference type="EMBL" id="FIZX01000002">
    <property type="protein sequence ID" value="CZF81751.1"/>
    <property type="molecule type" value="Genomic_DNA"/>
</dbReference>
<dbReference type="PANTHER" id="PTHR43133:SF8">
    <property type="entry name" value="RNA POLYMERASE SIGMA FACTOR HI_1459-RELATED"/>
    <property type="match status" value="1"/>
</dbReference>
<evidence type="ECO:0000256" key="2">
    <source>
        <dbReference type="ARBA" id="ARBA00023015"/>
    </source>
</evidence>
<dbReference type="STRING" id="1796497.GCE9029_02806"/>
<dbReference type="InterPro" id="IPR039425">
    <property type="entry name" value="RNA_pol_sigma-70-like"/>
</dbReference>
<evidence type="ECO:0000256" key="1">
    <source>
        <dbReference type="ARBA" id="ARBA00010641"/>
    </source>
</evidence>
<dbReference type="AlphaFoldDB" id="A0A128F644"/>
<dbReference type="InterPro" id="IPR013324">
    <property type="entry name" value="RNA_pol_sigma_r3/r4-like"/>
</dbReference>
<dbReference type="PANTHER" id="PTHR43133">
    <property type="entry name" value="RNA POLYMERASE ECF-TYPE SIGMA FACTO"/>
    <property type="match status" value="1"/>
</dbReference>
<dbReference type="Pfam" id="PF04542">
    <property type="entry name" value="Sigma70_r2"/>
    <property type="match status" value="1"/>
</dbReference>
<evidence type="ECO:0000313" key="9">
    <source>
        <dbReference type="Proteomes" id="UP000071641"/>
    </source>
</evidence>
<evidence type="ECO:0000256" key="3">
    <source>
        <dbReference type="ARBA" id="ARBA00023082"/>
    </source>
</evidence>
<evidence type="ECO:0000259" key="7">
    <source>
        <dbReference type="Pfam" id="PF08281"/>
    </source>
</evidence>
<gene>
    <name evidence="8" type="primary">sigR</name>
    <name evidence="8" type="ORF">GCE9029_02806</name>
</gene>
<evidence type="ECO:0000259" key="6">
    <source>
        <dbReference type="Pfam" id="PF04542"/>
    </source>
</evidence>
<dbReference type="GO" id="GO:0006352">
    <property type="term" value="P:DNA-templated transcription initiation"/>
    <property type="evidence" value="ECO:0007669"/>
    <property type="project" value="InterPro"/>
</dbReference>
<keyword evidence="4" id="KW-0238">DNA-binding</keyword>
<keyword evidence="3" id="KW-0731">Sigma factor</keyword>
<dbReference type="RefSeq" id="WP_062663915.1">
    <property type="nucleotide sequence ID" value="NZ_FIZX01000002.1"/>
</dbReference>
<comment type="similarity">
    <text evidence="1">Belongs to the sigma-70 factor family. ECF subfamily.</text>
</comment>
<dbReference type="NCBIfam" id="TIGR02937">
    <property type="entry name" value="sigma70-ECF"/>
    <property type="match status" value="1"/>
</dbReference>
<dbReference type="SUPFAM" id="SSF88659">
    <property type="entry name" value="Sigma3 and sigma4 domains of RNA polymerase sigma factors"/>
    <property type="match status" value="1"/>
</dbReference>
<accession>A0A128F644</accession>